<dbReference type="PANTHER" id="PTHR47582:SF1">
    <property type="entry name" value="P450, PUTATIVE (EUROFUNG)-RELATED"/>
    <property type="match status" value="1"/>
</dbReference>
<dbReference type="GeneID" id="8438034"/>
<dbReference type="Proteomes" id="UP000002058">
    <property type="component" value="Unassembled WGS sequence"/>
</dbReference>
<dbReference type="GO" id="GO:0016705">
    <property type="term" value="F:oxidoreductase activity, acting on paired donors, with incorporation or reduction of molecular oxygen"/>
    <property type="evidence" value="ECO:0007669"/>
    <property type="project" value="InterPro"/>
</dbReference>
<evidence type="ECO:0000313" key="1">
    <source>
        <dbReference type="EMBL" id="EEP80138.1"/>
    </source>
</evidence>
<dbReference type="VEuPathDB" id="FungiDB:UREG_04980"/>
<dbReference type="OMA" id="MFRTAHN"/>
<dbReference type="eggNOG" id="KOG0157">
    <property type="taxonomic scope" value="Eukaryota"/>
</dbReference>
<dbReference type="Pfam" id="PF00067">
    <property type="entry name" value="p450"/>
    <property type="match status" value="1"/>
</dbReference>
<dbReference type="KEGG" id="ure:UREG_04980"/>
<keyword evidence="2" id="KW-1185">Reference proteome</keyword>
<dbReference type="RefSeq" id="XP_002584291.1">
    <property type="nucleotide sequence ID" value="XM_002584245.1"/>
</dbReference>
<organism evidence="1 2">
    <name type="scientific">Uncinocarpus reesii (strain UAMH 1704)</name>
    <dbReference type="NCBI Taxonomy" id="336963"/>
    <lineage>
        <taxon>Eukaryota</taxon>
        <taxon>Fungi</taxon>
        <taxon>Dikarya</taxon>
        <taxon>Ascomycota</taxon>
        <taxon>Pezizomycotina</taxon>
        <taxon>Eurotiomycetes</taxon>
        <taxon>Eurotiomycetidae</taxon>
        <taxon>Onygenales</taxon>
        <taxon>Onygenaceae</taxon>
        <taxon>Uncinocarpus</taxon>
    </lineage>
</organism>
<dbReference type="GO" id="GO:0004497">
    <property type="term" value="F:monooxygenase activity"/>
    <property type="evidence" value="ECO:0007669"/>
    <property type="project" value="InterPro"/>
</dbReference>
<accession>C4JV27</accession>
<sequence length="391" mass="43699">MRNRFDYYNKLNDRVRQPIFTICMLGRKIYVVTKAELISRADRKHKSISYAPIVSEFCSITCGTSNEATKILNHNLLGEHGNWGLCEEMVSGIRAALKPGKDLDNISLAMAQEVSCLLDAIKPDPGQGYSTIQLSAWVKQIVTVATTNSVYGPHNPYKSQEIKDAFWEFEGGLMLMLAAPFPSYTARKHILARDKVTKALEKYFAERHFDHGSKVAKARFDTSVRNKVALPDIGRFEIGGTVAILTNTYPAVYWTLLLVYVAPGLLADLRAEIDAALIIDPLKNNITIDITVMKSRCPLLLSTLKESLRYRGMGVAVREVVEDTELGGYLLKKGAMLQVPIQVVHSDQACWGEDAKSFNPRRFLKDDTVNGCCRLHSTATRPHKSHRPILS</sequence>
<name>C4JV27_UNCRE</name>
<dbReference type="InParanoid" id="C4JV27"/>
<dbReference type="CDD" id="cd11040">
    <property type="entry name" value="CYP7_CYP8-like"/>
    <property type="match status" value="1"/>
</dbReference>
<protein>
    <recommendedName>
        <fullName evidence="3">Cytochrome P450</fullName>
    </recommendedName>
</protein>
<evidence type="ECO:0000313" key="2">
    <source>
        <dbReference type="Proteomes" id="UP000002058"/>
    </source>
</evidence>
<proteinExistence type="predicted"/>
<dbReference type="AlphaFoldDB" id="C4JV27"/>
<evidence type="ECO:0008006" key="3">
    <source>
        <dbReference type="Google" id="ProtNLM"/>
    </source>
</evidence>
<dbReference type="Gene3D" id="1.10.630.10">
    <property type="entry name" value="Cytochrome P450"/>
    <property type="match status" value="1"/>
</dbReference>
<dbReference type="InterPro" id="IPR036396">
    <property type="entry name" value="Cyt_P450_sf"/>
</dbReference>
<dbReference type="SUPFAM" id="SSF48264">
    <property type="entry name" value="Cytochrome P450"/>
    <property type="match status" value="1"/>
</dbReference>
<reference evidence="2" key="1">
    <citation type="journal article" date="2009" name="Genome Res.">
        <title>Comparative genomic analyses of the human fungal pathogens Coccidioides and their relatives.</title>
        <authorList>
            <person name="Sharpton T.J."/>
            <person name="Stajich J.E."/>
            <person name="Rounsley S.D."/>
            <person name="Gardner M.J."/>
            <person name="Wortman J.R."/>
            <person name="Jordar V.S."/>
            <person name="Maiti R."/>
            <person name="Kodira C.D."/>
            <person name="Neafsey D.E."/>
            <person name="Zeng Q."/>
            <person name="Hung C.-Y."/>
            <person name="McMahan C."/>
            <person name="Muszewska A."/>
            <person name="Grynberg M."/>
            <person name="Mandel M.A."/>
            <person name="Kellner E.M."/>
            <person name="Barker B.M."/>
            <person name="Galgiani J.N."/>
            <person name="Orbach M.J."/>
            <person name="Kirkland T.N."/>
            <person name="Cole G.T."/>
            <person name="Henn M.R."/>
            <person name="Birren B.W."/>
            <person name="Taylor J.W."/>
        </authorList>
    </citation>
    <scope>NUCLEOTIDE SEQUENCE [LARGE SCALE GENOMIC DNA]</scope>
    <source>
        <strain evidence="2">UAMH 1704</strain>
    </source>
</reference>
<dbReference type="EMBL" id="CH476617">
    <property type="protein sequence ID" value="EEP80138.1"/>
    <property type="molecule type" value="Genomic_DNA"/>
</dbReference>
<dbReference type="OrthoDB" id="3366823at2759"/>
<dbReference type="HOGENOM" id="CLU_018012_4_2_1"/>
<dbReference type="InterPro" id="IPR053007">
    <property type="entry name" value="CYP450_monoxygenase_sec-met"/>
</dbReference>
<gene>
    <name evidence="1" type="ORF">UREG_04980</name>
</gene>
<dbReference type="GO" id="GO:0020037">
    <property type="term" value="F:heme binding"/>
    <property type="evidence" value="ECO:0007669"/>
    <property type="project" value="InterPro"/>
</dbReference>
<dbReference type="PANTHER" id="PTHR47582">
    <property type="entry name" value="P450, PUTATIVE (EUROFUNG)-RELATED"/>
    <property type="match status" value="1"/>
</dbReference>
<dbReference type="GO" id="GO:0005506">
    <property type="term" value="F:iron ion binding"/>
    <property type="evidence" value="ECO:0007669"/>
    <property type="project" value="InterPro"/>
</dbReference>
<dbReference type="InterPro" id="IPR001128">
    <property type="entry name" value="Cyt_P450"/>
</dbReference>